<dbReference type="Proteomes" id="UP000649617">
    <property type="component" value="Unassembled WGS sequence"/>
</dbReference>
<evidence type="ECO:0000313" key="3">
    <source>
        <dbReference type="Proteomes" id="UP000649617"/>
    </source>
</evidence>
<evidence type="ECO:0000256" key="1">
    <source>
        <dbReference type="SAM" id="Coils"/>
    </source>
</evidence>
<feature type="coiled-coil region" evidence="1">
    <location>
        <begin position="15"/>
        <end position="90"/>
    </location>
</feature>
<proteinExistence type="predicted"/>
<name>A0A812RKA6_SYMPI</name>
<sequence length="115" mass="12405">MTGKGKALCIARRHIKDLEAQLADAQAQLADALHGNLGNVVPVGLELDPDGWETDGTDMASRIKDLEDRLQAAELQSSQLQAKLAEKEEEKGELWQLQRLGLPSCSGTISSASPR</sequence>
<protein>
    <submittedName>
        <fullName evidence="2">Uncharacterized protein</fullName>
    </submittedName>
</protein>
<gene>
    <name evidence="2" type="ORF">SPIL2461_LOCUS10864</name>
</gene>
<organism evidence="2 3">
    <name type="scientific">Symbiodinium pilosum</name>
    <name type="common">Dinoflagellate</name>
    <dbReference type="NCBI Taxonomy" id="2952"/>
    <lineage>
        <taxon>Eukaryota</taxon>
        <taxon>Sar</taxon>
        <taxon>Alveolata</taxon>
        <taxon>Dinophyceae</taxon>
        <taxon>Suessiales</taxon>
        <taxon>Symbiodiniaceae</taxon>
        <taxon>Symbiodinium</taxon>
    </lineage>
</organism>
<evidence type="ECO:0000313" key="2">
    <source>
        <dbReference type="EMBL" id="CAE7445945.1"/>
    </source>
</evidence>
<reference evidence="2" key="1">
    <citation type="submission" date="2021-02" db="EMBL/GenBank/DDBJ databases">
        <authorList>
            <person name="Dougan E. K."/>
            <person name="Rhodes N."/>
            <person name="Thang M."/>
            <person name="Chan C."/>
        </authorList>
    </citation>
    <scope>NUCLEOTIDE SEQUENCE</scope>
</reference>
<accession>A0A812RKA6</accession>
<keyword evidence="1" id="KW-0175">Coiled coil</keyword>
<dbReference type="EMBL" id="CAJNIZ010020846">
    <property type="protein sequence ID" value="CAE7445945.1"/>
    <property type="molecule type" value="Genomic_DNA"/>
</dbReference>
<comment type="caution">
    <text evidence="2">The sequence shown here is derived from an EMBL/GenBank/DDBJ whole genome shotgun (WGS) entry which is preliminary data.</text>
</comment>
<dbReference type="AlphaFoldDB" id="A0A812RKA6"/>
<keyword evidence="3" id="KW-1185">Reference proteome</keyword>